<sequence>MATTYNTFNLHTAPEKFYIEACDDGVGDVLAIDRVSTEMTLTVRKDVPPSAVTRPICGIMGTIRLVAGTYLIVITKKKKVGDLFGHAVWKAAEFDIISYKKTVLHLTDNQMQDNKAFLSMINSVLNTDGFYFATDYDLTHTLQRLANTSPDSSLPSLSVTLCLVPVSMKPLLLKSSADQRFVWNGHLLREFMAQPELHKFVYPVVHGFITMKSCCINGKIFDWIIVSRRSCFRAGVRYYVRGIDSEGHAANFVETEQIVQYNGGKASFVQTRGSIPFYWSQRPNLKYKPKPQISKSINHLDGFQRHFDSQIITYGKQVILNLVNQKGSEKPLEQAFAKMVGSLGNGMIKYIAFDFHKECSRMRWHRLQTLVDMVAEMQDEFGYFLVDSDGSVQMQQDGTFRSNCMDCLDRTNVIQSLLARRSLQSQLERMGVLHVGQRIEDQADFEKIYKNAWADNANACAKQYAGTGALKTDFTRTGKRTQWGLLMDGWNSMIRYYKNNFSDGFRQTLSALLSKHLKIMDLINWSLNAIDTIFSTRSLGSGEPDCPAGTFAAGYTMDAWERWRVVCLAALSVEDIEDIYLFGTMITGLLLTGLGFALVYRDNRKTVTAVQNLTRLPVMMEQAVGRAVSTGTGTINRNMDNIMEKLTALQRQLDRFGDQNGLRERHLDGDTGIRVVLGLGECCDRRRDPLQRPGLRRCAQTGAEGEDGLNLRVWEAAWSHRLFILLLLILSPVLLSASPGLEPVLTPHGEEEEDEGRGPDGTERAWTHPLLSTRESYHAGPSHRDPIIPSAYRQLYRSNAGKSSTLYSTLRFSAPSSWFTRPDGVFHRRPCLNAHACRYSTGSHKSQLSDCLCKTKRICITSAVTSKSLSCFLIKICTQ</sequence>
<dbReference type="Pfam" id="PF02383">
    <property type="entry name" value="Syja_N"/>
    <property type="match status" value="1"/>
</dbReference>
<keyword evidence="5" id="KW-1185">Reference proteome</keyword>
<feature type="compositionally biased region" description="Basic and acidic residues" evidence="1">
    <location>
        <begin position="756"/>
        <end position="765"/>
    </location>
</feature>
<feature type="transmembrane region" description="Helical" evidence="2">
    <location>
        <begin position="722"/>
        <end position="741"/>
    </location>
</feature>
<feature type="transmembrane region" description="Helical" evidence="2">
    <location>
        <begin position="579"/>
        <end position="600"/>
    </location>
</feature>
<dbReference type="AlphaFoldDB" id="A0A3N0Y5W7"/>
<dbReference type="PANTHER" id="PTHR45662">
    <property type="entry name" value="PHOSPHATIDYLINOSITIDE PHOSPHATASE SAC1"/>
    <property type="match status" value="1"/>
</dbReference>
<evidence type="ECO:0000256" key="1">
    <source>
        <dbReference type="SAM" id="MobiDB-lite"/>
    </source>
</evidence>
<evidence type="ECO:0000256" key="2">
    <source>
        <dbReference type="SAM" id="Phobius"/>
    </source>
</evidence>
<protein>
    <submittedName>
        <fullName evidence="4">Phosphatidylinositide phosphatase SAC1-A</fullName>
    </submittedName>
</protein>
<reference evidence="4 5" key="1">
    <citation type="submission" date="2018-10" db="EMBL/GenBank/DDBJ databases">
        <title>Genome assembly for a Yunnan-Guizhou Plateau 3E fish, Anabarilius grahami (Regan), and its evolutionary and genetic applications.</title>
        <authorList>
            <person name="Jiang W."/>
        </authorList>
    </citation>
    <scope>NUCLEOTIDE SEQUENCE [LARGE SCALE GENOMIC DNA]</scope>
    <source>
        <strain evidence="4">AG-KIZ</strain>
        <tissue evidence="4">Muscle</tissue>
    </source>
</reference>
<evidence type="ECO:0000313" key="5">
    <source>
        <dbReference type="Proteomes" id="UP000281406"/>
    </source>
</evidence>
<dbReference type="PROSITE" id="PS50275">
    <property type="entry name" value="SAC"/>
    <property type="match status" value="1"/>
</dbReference>
<accession>A0A3N0Y5W7</accession>
<name>A0A3N0Y5W7_ANAGA</name>
<evidence type="ECO:0000313" key="4">
    <source>
        <dbReference type="EMBL" id="ROL41481.1"/>
    </source>
</evidence>
<comment type="caution">
    <text evidence="4">The sequence shown here is derived from an EMBL/GenBank/DDBJ whole genome shotgun (WGS) entry which is preliminary data.</text>
</comment>
<dbReference type="Proteomes" id="UP000281406">
    <property type="component" value="Unassembled WGS sequence"/>
</dbReference>
<organism evidence="4 5">
    <name type="scientific">Anabarilius grahami</name>
    <name type="common">Kanglang fish</name>
    <name type="synonym">Barilius grahami</name>
    <dbReference type="NCBI Taxonomy" id="495550"/>
    <lineage>
        <taxon>Eukaryota</taxon>
        <taxon>Metazoa</taxon>
        <taxon>Chordata</taxon>
        <taxon>Craniata</taxon>
        <taxon>Vertebrata</taxon>
        <taxon>Euteleostomi</taxon>
        <taxon>Actinopterygii</taxon>
        <taxon>Neopterygii</taxon>
        <taxon>Teleostei</taxon>
        <taxon>Ostariophysi</taxon>
        <taxon>Cypriniformes</taxon>
        <taxon>Xenocyprididae</taxon>
        <taxon>Xenocypridinae</taxon>
        <taxon>Xenocypridinae incertae sedis</taxon>
        <taxon>Anabarilius</taxon>
    </lineage>
</organism>
<feature type="region of interest" description="Disordered" evidence="1">
    <location>
        <begin position="743"/>
        <end position="765"/>
    </location>
</feature>
<keyword evidence="2" id="KW-1133">Transmembrane helix</keyword>
<proteinExistence type="predicted"/>
<dbReference type="GO" id="GO:0043812">
    <property type="term" value="F:phosphatidylinositol-4-phosphate phosphatase activity"/>
    <property type="evidence" value="ECO:0007669"/>
    <property type="project" value="TreeGrafter"/>
</dbReference>
<dbReference type="EMBL" id="RJVU01051648">
    <property type="protein sequence ID" value="ROL41481.1"/>
    <property type="molecule type" value="Genomic_DNA"/>
</dbReference>
<evidence type="ECO:0000259" key="3">
    <source>
        <dbReference type="PROSITE" id="PS50275"/>
    </source>
</evidence>
<dbReference type="OrthoDB" id="405996at2759"/>
<keyword evidence="2" id="KW-0472">Membrane</keyword>
<dbReference type="PANTHER" id="PTHR45662:SF19">
    <property type="entry name" value="PHOSPHATIDYLINOSITOL-3-PHOSPHATASE SAC1-B"/>
    <property type="match status" value="1"/>
</dbReference>
<dbReference type="GO" id="GO:0046856">
    <property type="term" value="P:phosphatidylinositol dephosphorylation"/>
    <property type="evidence" value="ECO:0007669"/>
    <property type="project" value="TreeGrafter"/>
</dbReference>
<dbReference type="InterPro" id="IPR002013">
    <property type="entry name" value="SAC_dom"/>
</dbReference>
<gene>
    <name evidence="4" type="ORF">DPX16_6879</name>
</gene>
<dbReference type="GO" id="GO:0005783">
    <property type="term" value="C:endoplasmic reticulum"/>
    <property type="evidence" value="ECO:0007669"/>
    <property type="project" value="TreeGrafter"/>
</dbReference>
<feature type="domain" description="SAC" evidence="3">
    <location>
        <begin position="121"/>
        <end position="466"/>
    </location>
</feature>
<keyword evidence="2" id="KW-0812">Transmembrane</keyword>